<evidence type="ECO:0000313" key="3">
    <source>
        <dbReference type="EMBL" id="AEO61013.1"/>
    </source>
</evidence>
<dbReference type="EC" id="2.7.11.1" evidence="1"/>
<dbReference type="EMBL" id="CP003007">
    <property type="protein sequence ID" value="AEO61013.1"/>
    <property type="molecule type" value="Genomic_DNA"/>
</dbReference>
<dbReference type="GeneID" id="11514473"/>
<dbReference type="GO" id="GO:0005524">
    <property type="term" value="F:ATP binding"/>
    <property type="evidence" value="ECO:0007669"/>
    <property type="project" value="InterPro"/>
</dbReference>
<dbReference type="eggNOG" id="KOG1165">
    <property type="taxonomic scope" value="Eukaryota"/>
</dbReference>
<dbReference type="STRING" id="573729.G2QM33"/>
<dbReference type="InParanoid" id="G2QM33"/>
<evidence type="ECO:0000256" key="1">
    <source>
        <dbReference type="ARBA" id="ARBA00012513"/>
    </source>
</evidence>
<keyword evidence="4" id="KW-1185">Reference proteome</keyword>
<dbReference type="GO" id="GO:0004674">
    <property type="term" value="F:protein serine/threonine kinase activity"/>
    <property type="evidence" value="ECO:0007669"/>
    <property type="project" value="UniProtKB-EC"/>
</dbReference>
<evidence type="ECO:0000259" key="2">
    <source>
        <dbReference type="PROSITE" id="PS50011"/>
    </source>
</evidence>
<dbReference type="HOGENOM" id="CLU_019279_2_0_1"/>
<reference evidence="3 4" key="1">
    <citation type="journal article" date="2011" name="Nat. Biotechnol.">
        <title>Comparative genomic analysis of the thermophilic biomass-degrading fungi Myceliophthora thermophila and Thielavia terrestris.</title>
        <authorList>
            <person name="Berka R.M."/>
            <person name="Grigoriev I.V."/>
            <person name="Otillar R."/>
            <person name="Salamov A."/>
            <person name="Grimwood J."/>
            <person name="Reid I."/>
            <person name="Ishmael N."/>
            <person name="John T."/>
            <person name="Darmond C."/>
            <person name="Moisan M.-C."/>
            <person name="Henrissat B."/>
            <person name="Coutinho P.M."/>
            <person name="Lombard V."/>
            <person name="Natvig D.O."/>
            <person name="Lindquist E."/>
            <person name="Schmutz J."/>
            <person name="Lucas S."/>
            <person name="Harris P."/>
            <person name="Powlowski J."/>
            <person name="Bellemare A."/>
            <person name="Taylor D."/>
            <person name="Butler G."/>
            <person name="de Vries R.P."/>
            <person name="Allijn I.E."/>
            <person name="van den Brink J."/>
            <person name="Ushinsky S."/>
            <person name="Storms R."/>
            <person name="Powell A.J."/>
            <person name="Paulsen I.T."/>
            <person name="Elbourne L.D.H."/>
            <person name="Baker S.E."/>
            <person name="Magnuson J."/>
            <person name="LaBoissiere S."/>
            <person name="Clutterbuck A.J."/>
            <person name="Martinez D."/>
            <person name="Wogulis M."/>
            <person name="de Leon A.L."/>
            <person name="Rey M.W."/>
            <person name="Tsang A."/>
        </authorList>
    </citation>
    <scope>NUCLEOTIDE SEQUENCE [LARGE SCALE GENOMIC DNA]</scope>
    <source>
        <strain evidence="4">ATCC 42464 / BCRC 31852 / DSM 1799</strain>
    </source>
</reference>
<dbReference type="InterPro" id="IPR008271">
    <property type="entry name" value="Ser/Thr_kinase_AS"/>
</dbReference>
<dbReference type="OrthoDB" id="5800476at2759"/>
<feature type="domain" description="Protein kinase" evidence="2">
    <location>
        <begin position="20"/>
        <end position="264"/>
    </location>
</feature>
<dbReference type="KEGG" id="mtm:MYCTH_97963"/>
<gene>
    <name evidence="3" type="ORF">MYCTH_97963</name>
</gene>
<sequence>MPDEAATLVISLDANDAAYSADKSNLSEGAFRVVYTGTKILGEIPVVIKFLKDEYRTYQVITDRGKTQVDSILRVYSFGPIFFHNVLVIDHLRPSLESIFAEREGRFTVKTVVILAKRILGVVERVYAKGIVYRDLKPDNFVLGRPGTLTANIVHLIDFGIANRYKDLKTELHIPYREGTPLLGTAKYISIYIYLRREQSRRDDLELLWQGIKAPKKEKNDRIKQKKQEITIEDICTGFPVEFSECLWYVRHLDFDDEPDYVYL</sequence>
<dbReference type="SUPFAM" id="SSF56112">
    <property type="entry name" value="Protein kinase-like (PK-like)"/>
    <property type="match status" value="1"/>
</dbReference>
<dbReference type="SMART" id="SM00220">
    <property type="entry name" value="S_TKc"/>
    <property type="match status" value="1"/>
</dbReference>
<dbReference type="Pfam" id="PF00069">
    <property type="entry name" value="Pkinase"/>
    <property type="match status" value="1"/>
</dbReference>
<dbReference type="Gene3D" id="1.10.510.10">
    <property type="entry name" value="Transferase(Phosphotransferase) domain 1"/>
    <property type="match status" value="1"/>
</dbReference>
<dbReference type="Proteomes" id="UP000007322">
    <property type="component" value="Chromosome 6"/>
</dbReference>
<dbReference type="VEuPathDB" id="FungiDB:MYCTH_97963"/>
<accession>G2QM33</accession>
<organism evidence="3 4">
    <name type="scientific">Thermothelomyces thermophilus (strain ATCC 42464 / BCRC 31852 / DSM 1799)</name>
    <name type="common">Sporotrichum thermophile</name>
    <dbReference type="NCBI Taxonomy" id="573729"/>
    <lineage>
        <taxon>Eukaryota</taxon>
        <taxon>Fungi</taxon>
        <taxon>Dikarya</taxon>
        <taxon>Ascomycota</taxon>
        <taxon>Pezizomycotina</taxon>
        <taxon>Sordariomycetes</taxon>
        <taxon>Sordariomycetidae</taxon>
        <taxon>Sordariales</taxon>
        <taxon>Chaetomiaceae</taxon>
        <taxon>Thermothelomyces</taxon>
    </lineage>
</organism>
<dbReference type="RefSeq" id="XP_003666258.1">
    <property type="nucleotide sequence ID" value="XM_003666210.1"/>
</dbReference>
<dbReference type="PROSITE" id="PS00108">
    <property type="entry name" value="PROTEIN_KINASE_ST"/>
    <property type="match status" value="1"/>
</dbReference>
<dbReference type="InterPro" id="IPR050235">
    <property type="entry name" value="CK1_Ser-Thr_kinase"/>
</dbReference>
<dbReference type="PROSITE" id="PS50011">
    <property type="entry name" value="PROTEIN_KINASE_DOM"/>
    <property type="match status" value="1"/>
</dbReference>
<dbReference type="InterPro" id="IPR011009">
    <property type="entry name" value="Kinase-like_dom_sf"/>
</dbReference>
<evidence type="ECO:0000313" key="4">
    <source>
        <dbReference type="Proteomes" id="UP000007322"/>
    </source>
</evidence>
<proteinExistence type="predicted"/>
<name>G2QM33_THET4</name>
<dbReference type="InterPro" id="IPR000719">
    <property type="entry name" value="Prot_kinase_dom"/>
</dbReference>
<protein>
    <recommendedName>
        <fullName evidence="1">non-specific serine/threonine protein kinase</fullName>
        <ecNumber evidence="1">2.7.11.1</ecNumber>
    </recommendedName>
</protein>
<dbReference type="AlphaFoldDB" id="G2QM33"/>
<dbReference type="OMA" id="GISHILW"/>
<dbReference type="PANTHER" id="PTHR11909">
    <property type="entry name" value="CASEIN KINASE-RELATED"/>
    <property type="match status" value="1"/>
</dbReference>